<dbReference type="InterPro" id="IPR050563">
    <property type="entry name" value="4-hydroxybenzoyl-CoA_TE"/>
</dbReference>
<dbReference type="Gene3D" id="3.10.129.10">
    <property type="entry name" value="Hotdog Thioesterase"/>
    <property type="match status" value="1"/>
</dbReference>
<comment type="caution">
    <text evidence="2">The sequence shown here is derived from an EMBL/GenBank/DDBJ whole genome shotgun (WGS) entry which is preliminary data.</text>
</comment>
<organism evidence="2 3">
    <name type="scientific">Deinobacterium chartae</name>
    <dbReference type="NCBI Taxonomy" id="521158"/>
    <lineage>
        <taxon>Bacteria</taxon>
        <taxon>Thermotogati</taxon>
        <taxon>Deinococcota</taxon>
        <taxon>Deinococci</taxon>
        <taxon>Deinococcales</taxon>
        <taxon>Deinococcaceae</taxon>
        <taxon>Deinobacterium</taxon>
    </lineage>
</organism>
<dbReference type="EC" id="3.1.2.-" evidence="2"/>
<dbReference type="Pfam" id="PF13279">
    <property type="entry name" value="4HBT_2"/>
    <property type="match status" value="1"/>
</dbReference>
<dbReference type="EMBL" id="JACHHG010000016">
    <property type="protein sequence ID" value="MBB6099860.1"/>
    <property type="molecule type" value="Genomic_DNA"/>
</dbReference>
<dbReference type="PANTHER" id="PTHR31793">
    <property type="entry name" value="4-HYDROXYBENZOYL-COA THIOESTERASE FAMILY MEMBER"/>
    <property type="match status" value="1"/>
</dbReference>
<keyword evidence="3" id="KW-1185">Reference proteome</keyword>
<evidence type="ECO:0000256" key="1">
    <source>
        <dbReference type="ARBA" id="ARBA00022801"/>
    </source>
</evidence>
<evidence type="ECO:0000313" key="2">
    <source>
        <dbReference type="EMBL" id="MBB6099860.1"/>
    </source>
</evidence>
<accession>A0A841I603</accession>
<dbReference type="PANTHER" id="PTHR31793:SF37">
    <property type="entry name" value="ACYL-COA THIOESTER HYDROLASE YBGC"/>
    <property type="match status" value="1"/>
</dbReference>
<dbReference type="Proteomes" id="UP000569951">
    <property type="component" value="Unassembled WGS sequence"/>
</dbReference>
<reference evidence="2 3" key="1">
    <citation type="submission" date="2020-08" db="EMBL/GenBank/DDBJ databases">
        <title>Genomic Encyclopedia of Type Strains, Phase IV (KMG-IV): sequencing the most valuable type-strain genomes for metagenomic binning, comparative biology and taxonomic classification.</title>
        <authorList>
            <person name="Goeker M."/>
        </authorList>
    </citation>
    <scope>NUCLEOTIDE SEQUENCE [LARGE SCALE GENOMIC DNA]</scope>
    <source>
        <strain evidence="2 3">DSM 21458</strain>
    </source>
</reference>
<keyword evidence="1 2" id="KW-0378">Hydrolase</keyword>
<evidence type="ECO:0000313" key="3">
    <source>
        <dbReference type="Proteomes" id="UP000569951"/>
    </source>
</evidence>
<gene>
    <name evidence="2" type="ORF">HNR42_003320</name>
</gene>
<dbReference type="AlphaFoldDB" id="A0A841I603"/>
<dbReference type="SUPFAM" id="SSF54637">
    <property type="entry name" value="Thioesterase/thiol ester dehydrase-isomerase"/>
    <property type="match status" value="1"/>
</dbReference>
<name>A0A841I603_9DEIO</name>
<proteinExistence type="predicted"/>
<dbReference type="GO" id="GO:0047617">
    <property type="term" value="F:fatty acyl-CoA hydrolase activity"/>
    <property type="evidence" value="ECO:0007669"/>
    <property type="project" value="TreeGrafter"/>
</dbReference>
<sequence>MEDRRRYQQPITVTRADIDDLGHVNNAVYLRYVEDVARAHADAVSMSLEVLRTLGAVPVVRRHIITYHRPALEGEQLTVSTRLISASGVRATRHNEVRRTSDNALLAEADTEWVWVNPASGRPRPVPLEVMQAFGMLESDPA</sequence>
<dbReference type="InterPro" id="IPR029069">
    <property type="entry name" value="HotDog_dom_sf"/>
</dbReference>
<dbReference type="CDD" id="cd00586">
    <property type="entry name" value="4HBT"/>
    <property type="match status" value="1"/>
</dbReference>
<dbReference type="RefSeq" id="WP_183988600.1">
    <property type="nucleotide sequence ID" value="NZ_JACHHG010000016.1"/>
</dbReference>
<protein>
    <submittedName>
        <fullName evidence="2">Acyl-CoA thioester hydrolase</fullName>
        <ecNumber evidence="2">3.1.2.-</ecNumber>
    </submittedName>
</protein>